<dbReference type="PROSITE" id="PS51819">
    <property type="entry name" value="VOC"/>
    <property type="match status" value="1"/>
</dbReference>
<evidence type="ECO:0000259" key="1">
    <source>
        <dbReference type="PROSITE" id="PS51819"/>
    </source>
</evidence>
<dbReference type="Gene3D" id="3.30.720.120">
    <property type="match status" value="1"/>
</dbReference>
<organism evidence="2 3">
    <name type="scientific">Crenobacter cavernae</name>
    <dbReference type="NCBI Taxonomy" id="2290923"/>
    <lineage>
        <taxon>Bacteria</taxon>
        <taxon>Pseudomonadati</taxon>
        <taxon>Pseudomonadota</taxon>
        <taxon>Betaproteobacteria</taxon>
        <taxon>Neisseriales</taxon>
        <taxon>Neisseriaceae</taxon>
        <taxon>Crenobacter</taxon>
    </lineage>
</organism>
<name>A0ABY0FJ05_9NEIS</name>
<feature type="domain" description="VOC" evidence="1">
    <location>
        <begin position="9"/>
        <end position="134"/>
    </location>
</feature>
<dbReference type="InterPro" id="IPR029068">
    <property type="entry name" value="Glyas_Bleomycin-R_OHBP_Dase"/>
</dbReference>
<evidence type="ECO:0000313" key="3">
    <source>
        <dbReference type="Proteomes" id="UP000290682"/>
    </source>
</evidence>
<dbReference type="PANTHER" id="PTHR34109">
    <property type="entry name" value="BNAUNNG04460D PROTEIN-RELATED"/>
    <property type="match status" value="1"/>
</dbReference>
<dbReference type="InterPro" id="IPR004360">
    <property type="entry name" value="Glyas_Fos-R_dOase_dom"/>
</dbReference>
<protein>
    <submittedName>
        <fullName evidence="2">VOC family protein</fullName>
    </submittedName>
</protein>
<dbReference type="PANTHER" id="PTHR34109:SF1">
    <property type="entry name" value="VOC DOMAIN-CONTAINING PROTEIN"/>
    <property type="match status" value="1"/>
</dbReference>
<dbReference type="SUPFAM" id="SSF54593">
    <property type="entry name" value="Glyoxalase/Bleomycin resistance protein/Dihydroxybiphenyl dioxygenase"/>
    <property type="match status" value="1"/>
</dbReference>
<dbReference type="Gene3D" id="3.30.720.110">
    <property type="match status" value="1"/>
</dbReference>
<dbReference type="EMBL" id="REGR01000001">
    <property type="protein sequence ID" value="RXZ45557.1"/>
    <property type="molecule type" value="Genomic_DNA"/>
</dbReference>
<dbReference type="CDD" id="cd07246">
    <property type="entry name" value="VOC_like"/>
    <property type="match status" value="1"/>
</dbReference>
<gene>
    <name evidence="2" type="ORF">EBB06_01745</name>
</gene>
<dbReference type="Proteomes" id="UP000290682">
    <property type="component" value="Unassembled WGS sequence"/>
</dbReference>
<dbReference type="Pfam" id="PF00903">
    <property type="entry name" value="Glyoxalase"/>
    <property type="match status" value="1"/>
</dbReference>
<sequence>MAVKPVPDGYHTVTPYLAILNAAAAIDFYKQAFGAVEAMRVDAPGGKVGHAELRIGDSAVMLADECPDMGFRSPQTLGGPGMTLMLYVDDVDAWFARALAAGAKTLRPLQDQFYGDRSGTLEDPFGHVWTLATHIEDLSLEEITERAAKFMPQG</sequence>
<comment type="caution">
    <text evidence="2">The sequence shown here is derived from an EMBL/GenBank/DDBJ whole genome shotgun (WGS) entry which is preliminary data.</text>
</comment>
<dbReference type="RefSeq" id="WP_129210928.1">
    <property type="nucleotide sequence ID" value="NZ_REGR01000001.1"/>
</dbReference>
<accession>A0ABY0FJ05</accession>
<proteinExistence type="predicted"/>
<dbReference type="InterPro" id="IPR037523">
    <property type="entry name" value="VOC_core"/>
</dbReference>
<keyword evidence="3" id="KW-1185">Reference proteome</keyword>
<evidence type="ECO:0000313" key="2">
    <source>
        <dbReference type="EMBL" id="RXZ45557.1"/>
    </source>
</evidence>
<reference evidence="2 3" key="1">
    <citation type="submission" date="2018-10" db="EMBL/GenBank/DDBJ databases">
        <title>Draft genome of Fastidiocella sp. strain 375T, a bacterium isolated from a karstic cave dripping water.</title>
        <authorList>
            <person name="Coelho C."/>
            <person name="Verissimo A."/>
            <person name="Tiago I."/>
        </authorList>
    </citation>
    <scope>NUCLEOTIDE SEQUENCE [LARGE SCALE GENOMIC DNA]</scope>
    <source>
        <strain evidence="2 3">CAVE-375</strain>
    </source>
</reference>